<dbReference type="CTD" id="63892"/>
<dbReference type="GeneID" id="117147498"/>
<reference evidence="2" key="1">
    <citation type="submission" date="2025-08" db="UniProtKB">
        <authorList>
            <consortium name="RefSeq"/>
        </authorList>
    </citation>
    <scope>IDENTIFICATION</scope>
    <source>
        <strain evidence="2">Mau12</strain>
        <tissue evidence="2">Whole Body</tissue>
    </source>
</reference>
<protein>
    <submittedName>
        <fullName evidence="2">Thyroid adenoma-associated protein homolog isoform X2</fullName>
    </submittedName>
</protein>
<organism evidence="1 2">
    <name type="scientific">Drosophila mauritiana</name>
    <name type="common">Fruit fly</name>
    <dbReference type="NCBI Taxonomy" id="7226"/>
    <lineage>
        <taxon>Eukaryota</taxon>
        <taxon>Metazoa</taxon>
        <taxon>Ecdysozoa</taxon>
        <taxon>Arthropoda</taxon>
        <taxon>Hexapoda</taxon>
        <taxon>Insecta</taxon>
        <taxon>Pterygota</taxon>
        <taxon>Neoptera</taxon>
        <taxon>Endopterygota</taxon>
        <taxon>Diptera</taxon>
        <taxon>Brachycera</taxon>
        <taxon>Muscomorpha</taxon>
        <taxon>Ephydroidea</taxon>
        <taxon>Drosophilidae</taxon>
        <taxon>Drosophila</taxon>
        <taxon>Sophophora</taxon>
    </lineage>
</organism>
<accession>A0A6P8KTW3</accession>
<evidence type="ECO:0000313" key="2">
    <source>
        <dbReference type="RefSeq" id="XP_033170292.1"/>
    </source>
</evidence>
<name>A0A6P8KTW3_DROMA</name>
<sequence length="189" mass="21092">MNDLNLRVAALKLCAHPKRFAELRDALVPLPNTWIAAPHDFVLQFAAAKSSAEQVQVVKDVFYGEQEQDHGDVARFLADLLLASPLKHAVRNQLTKLFSDNALAKQKATPHRRHSKEHLLEALQQSLGEMASSLAVITPPVSHERTNDVFVSANACLQNFPFGREALGKQVHRFAPLLTNALERYWADI</sequence>
<evidence type="ECO:0000313" key="1">
    <source>
        <dbReference type="Proteomes" id="UP000515162"/>
    </source>
</evidence>
<proteinExistence type="predicted"/>
<dbReference type="AlphaFoldDB" id="A0A6P8KTW3"/>
<dbReference type="RefSeq" id="XP_033170292.1">
    <property type="nucleotide sequence ID" value="XM_033314401.1"/>
</dbReference>
<dbReference type="Proteomes" id="UP000515162">
    <property type="component" value="Chromosome X"/>
</dbReference>
<gene>
    <name evidence="2" type="primary">LOC117147498</name>
</gene>
<keyword evidence="1" id="KW-1185">Reference proteome</keyword>